<reference evidence="2" key="1">
    <citation type="journal article" date="2022" name="Plant J.">
        <title>Strategies of tolerance reflected in two North American maple genomes.</title>
        <authorList>
            <person name="McEvoy S.L."/>
            <person name="Sezen U.U."/>
            <person name="Trouern-Trend A."/>
            <person name="McMahon S.M."/>
            <person name="Schaberg P.G."/>
            <person name="Yang J."/>
            <person name="Wegrzyn J.L."/>
            <person name="Swenson N.G."/>
        </authorList>
    </citation>
    <scope>NUCLEOTIDE SEQUENCE</scope>
    <source>
        <strain evidence="2">NS2018</strain>
    </source>
</reference>
<dbReference type="Proteomes" id="UP001168877">
    <property type="component" value="Unassembled WGS sequence"/>
</dbReference>
<proteinExistence type="predicted"/>
<feature type="region of interest" description="Disordered" evidence="1">
    <location>
        <begin position="1"/>
        <end position="25"/>
    </location>
</feature>
<feature type="region of interest" description="Disordered" evidence="1">
    <location>
        <begin position="49"/>
        <end position="99"/>
    </location>
</feature>
<dbReference type="EMBL" id="JAUESC010000388">
    <property type="protein sequence ID" value="KAK0572039.1"/>
    <property type="molecule type" value="Genomic_DNA"/>
</dbReference>
<evidence type="ECO:0000256" key="1">
    <source>
        <dbReference type="SAM" id="MobiDB-lite"/>
    </source>
</evidence>
<organism evidence="2 3">
    <name type="scientific">Acer saccharum</name>
    <name type="common">Sugar maple</name>
    <dbReference type="NCBI Taxonomy" id="4024"/>
    <lineage>
        <taxon>Eukaryota</taxon>
        <taxon>Viridiplantae</taxon>
        <taxon>Streptophyta</taxon>
        <taxon>Embryophyta</taxon>
        <taxon>Tracheophyta</taxon>
        <taxon>Spermatophyta</taxon>
        <taxon>Magnoliopsida</taxon>
        <taxon>eudicotyledons</taxon>
        <taxon>Gunneridae</taxon>
        <taxon>Pentapetalae</taxon>
        <taxon>rosids</taxon>
        <taxon>malvids</taxon>
        <taxon>Sapindales</taxon>
        <taxon>Sapindaceae</taxon>
        <taxon>Hippocastanoideae</taxon>
        <taxon>Acereae</taxon>
        <taxon>Acer</taxon>
    </lineage>
</organism>
<accession>A0AA39REY2</accession>
<reference evidence="2" key="2">
    <citation type="submission" date="2023-06" db="EMBL/GenBank/DDBJ databases">
        <authorList>
            <person name="Swenson N.G."/>
            <person name="Wegrzyn J.L."/>
            <person name="Mcevoy S.L."/>
        </authorList>
    </citation>
    <scope>NUCLEOTIDE SEQUENCE</scope>
    <source>
        <strain evidence="2">NS2018</strain>
        <tissue evidence="2">Leaf</tissue>
    </source>
</reference>
<protein>
    <submittedName>
        <fullName evidence="2">Uncharacterized protein</fullName>
    </submittedName>
</protein>
<name>A0AA39REY2_ACESA</name>
<feature type="compositionally biased region" description="Polar residues" evidence="1">
    <location>
        <begin position="1"/>
        <end position="11"/>
    </location>
</feature>
<keyword evidence="3" id="KW-1185">Reference proteome</keyword>
<dbReference type="AlphaFoldDB" id="A0AA39REY2"/>
<comment type="caution">
    <text evidence="2">The sequence shown here is derived from an EMBL/GenBank/DDBJ whole genome shotgun (WGS) entry which is preliminary data.</text>
</comment>
<evidence type="ECO:0000313" key="2">
    <source>
        <dbReference type="EMBL" id="KAK0572039.1"/>
    </source>
</evidence>
<gene>
    <name evidence="2" type="ORF">LWI29_025241</name>
</gene>
<evidence type="ECO:0000313" key="3">
    <source>
        <dbReference type="Proteomes" id="UP001168877"/>
    </source>
</evidence>
<sequence length="161" mass="18160">MNQDLGKTTTRPVHRPPDPIDNKLPTLLVPQEAHNIVIKEAGPYIPPSIYGPSPTEVSKEKEITKSQSGSRKWTRRPRSCSVGGNQSAKAPPVLYSGRREREEHSKAPILQVSAAIWIQIRDSLYLLVKQFDFVDLGFRISDCGSIDHDLERFRVQLQGFE</sequence>